<gene>
    <name evidence="9" type="ORF">F4Y08_11985</name>
</gene>
<dbReference type="PANTHER" id="PTHR43744">
    <property type="entry name" value="ABC TRANSPORTER PERMEASE PROTEIN MG189-RELATED-RELATED"/>
    <property type="match status" value="1"/>
</dbReference>
<dbReference type="AlphaFoldDB" id="A0A6B1DWH4"/>
<evidence type="ECO:0000256" key="6">
    <source>
        <dbReference type="ARBA" id="ARBA00023136"/>
    </source>
</evidence>
<keyword evidence="4 7" id="KW-0812">Transmembrane</keyword>
<feature type="transmembrane region" description="Helical" evidence="7">
    <location>
        <begin position="47"/>
        <end position="70"/>
    </location>
</feature>
<dbReference type="Gene3D" id="1.10.3720.10">
    <property type="entry name" value="MetI-like"/>
    <property type="match status" value="1"/>
</dbReference>
<organism evidence="9">
    <name type="scientific">Caldilineaceae bacterium SB0662_bin_9</name>
    <dbReference type="NCBI Taxonomy" id="2605258"/>
    <lineage>
        <taxon>Bacteria</taxon>
        <taxon>Bacillati</taxon>
        <taxon>Chloroflexota</taxon>
        <taxon>Caldilineae</taxon>
        <taxon>Caldilineales</taxon>
        <taxon>Caldilineaceae</taxon>
    </lineage>
</organism>
<evidence type="ECO:0000256" key="2">
    <source>
        <dbReference type="ARBA" id="ARBA00022448"/>
    </source>
</evidence>
<keyword evidence="6 7" id="KW-0472">Membrane</keyword>
<dbReference type="EMBL" id="VXPY01000085">
    <property type="protein sequence ID" value="MYD91033.1"/>
    <property type="molecule type" value="Genomic_DNA"/>
</dbReference>
<evidence type="ECO:0000256" key="4">
    <source>
        <dbReference type="ARBA" id="ARBA00022692"/>
    </source>
</evidence>
<keyword evidence="5 7" id="KW-1133">Transmembrane helix</keyword>
<dbReference type="InterPro" id="IPR000515">
    <property type="entry name" value="MetI-like"/>
</dbReference>
<dbReference type="GO" id="GO:0005886">
    <property type="term" value="C:plasma membrane"/>
    <property type="evidence" value="ECO:0007669"/>
    <property type="project" value="UniProtKB-SubCell"/>
</dbReference>
<reference evidence="9" key="1">
    <citation type="submission" date="2019-09" db="EMBL/GenBank/DDBJ databases">
        <title>Characterisation of the sponge microbiome using genome-centric metagenomics.</title>
        <authorList>
            <person name="Engelberts J.P."/>
            <person name="Robbins S.J."/>
            <person name="De Goeij J.M."/>
            <person name="Aranda M."/>
            <person name="Bell S.C."/>
            <person name="Webster N.S."/>
        </authorList>
    </citation>
    <scope>NUCLEOTIDE SEQUENCE</scope>
    <source>
        <strain evidence="9">SB0662_bin_9</strain>
    </source>
</reference>
<comment type="similarity">
    <text evidence="7">Belongs to the binding-protein-dependent transport system permease family.</text>
</comment>
<dbReference type="GO" id="GO:0055085">
    <property type="term" value="P:transmembrane transport"/>
    <property type="evidence" value="ECO:0007669"/>
    <property type="project" value="InterPro"/>
</dbReference>
<proteinExistence type="inferred from homology"/>
<accession>A0A6B1DWH4</accession>
<feature type="transmembrane region" description="Helical" evidence="7">
    <location>
        <begin position="153"/>
        <end position="178"/>
    </location>
</feature>
<feature type="domain" description="ABC transmembrane type-1" evidence="8">
    <location>
        <begin position="42"/>
        <end position="232"/>
    </location>
</feature>
<evidence type="ECO:0000256" key="1">
    <source>
        <dbReference type="ARBA" id="ARBA00004651"/>
    </source>
</evidence>
<dbReference type="PANTHER" id="PTHR43744:SF8">
    <property type="entry name" value="SN-GLYCEROL-3-PHOSPHATE TRANSPORT SYSTEM PERMEASE PROTEIN UGPE"/>
    <property type="match status" value="1"/>
</dbReference>
<feature type="transmembrane region" description="Helical" evidence="7">
    <location>
        <begin position="77"/>
        <end position="101"/>
    </location>
</feature>
<feature type="transmembrane region" description="Helical" evidence="7">
    <location>
        <begin position="113"/>
        <end position="132"/>
    </location>
</feature>
<keyword evidence="2 7" id="KW-0813">Transport</keyword>
<evidence type="ECO:0000256" key="3">
    <source>
        <dbReference type="ARBA" id="ARBA00022475"/>
    </source>
</evidence>
<sequence length="247" mass="28193">MVLTSLKPTEQIFLFPPEFIPKPVEWDNYAEAWSQGEFWTYTQNSTLVAALNIAGNIFGSSLPAFAFARLRFTGRRVLFLIMLSTMMVPIWVTIVPTFLLFKFFGWNGTLLPLIVPGFFAVPFYTFLLRQYFLGISHELEDAARMDGANSLTIYFRIVMPLARPALATVAIFAFVYHWNDLITPLIYLTDEKLFTVALGLSRFRNSYRMEMSHMMAAATFALVPVLIIYFFTQRLFIQGIVLSGSKG</sequence>
<evidence type="ECO:0000256" key="5">
    <source>
        <dbReference type="ARBA" id="ARBA00022989"/>
    </source>
</evidence>
<evidence type="ECO:0000256" key="7">
    <source>
        <dbReference type="RuleBase" id="RU363032"/>
    </source>
</evidence>
<dbReference type="Pfam" id="PF00528">
    <property type="entry name" value="BPD_transp_1"/>
    <property type="match status" value="1"/>
</dbReference>
<comment type="subcellular location">
    <subcellularLocation>
        <location evidence="1 7">Cell membrane</location>
        <topology evidence="1 7">Multi-pass membrane protein</topology>
    </subcellularLocation>
</comment>
<evidence type="ECO:0000313" key="9">
    <source>
        <dbReference type="EMBL" id="MYD91033.1"/>
    </source>
</evidence>
<evidence type="ECO:0000259" key="8">
    <source>
        <dbReference type="PROSITE" id="PS50928"/>
    </source>
</evidence>
<dbReference type="CDD" id="cd06261">
    <property type="entry name" value="TM_PBP2"/>
    <property type="match status" value="1"/>
</dbReference>
<keyword evidence="3" id="KW-1003">Cell membrane</keyword>
<protein>
    <submittedName>
        <fullName evidence="9">Carbohydrate ABC transporter permease</fullName>
    </submittedName>
</protein>
<name>A0A6B1DWH4_9CHLR</name>
<dbReference type="PROSITE" id="PS50928">
    <property type="entry name" value="ABC_TM1"/>
    <property type="match status" value="1"/>
</dbReference>
<dbReference type="SUPFAM" id="SSF161098">
    <property type="entry name" value="MetI-like"/>
    <property type="match status" value="1"/>
</dbReference>
<comment type="caution">
    <text evidence="9">The sequence shown here is derived from an EMBL/GenBank/DDBJ whole genome shotgun (WGS) entry which is preliminary data.</text>
</comment>
<feature type="transmembrane region" description="Helical" evidence="7">
    <location>
        <begin position="211"/>
        <end position="231"/>
    </location>
</feature>
<dbReference type="InterPro" id="IPR035906">
    <property type="entry name" value="MetI-like_sf"/>
</dbReference>